<dbReference type="FunFam" id="1.10.10.10:FF:000001">
    <property type="entry name" value="LysR family transcriptional regulator"/>
    <property type="match status" value="1"/>
</dbReference>
<evidence type="ECO:0000313" key="7">
    <source>
        <dbReference type="Proteomes" id="UP000464787"/>
    </source>
</evidence>
<dbReference type="InterPro" id="IPR036390">
    <property type="entry name" value="WH_DNA-bd_sf"/>
</dbReference>
<evidence type="ECO:0000256" key="4">
    <source>
        <dbReference type="ARBA" id="ARBA00023163"/>
    </source>
</evidence>
<proteinExistence type="inferred from homology"/>
<dbReference type="Proteomes" id="UP000464787">
    <property type="component" value="Chromosome"/>
</dbReference>
<feature type="domain" description="HTH lysR-type" evidence="5">
    <location>
        <begin position="1"/>
        <end position="63"/>
    </location>
</feature>
<keyword evidence="2" id="KW-0805">Transcription regulation</keyword>
<accession>A0A857J3K6</accession>
<organism evidence="6 7">
    <name type="scientific">Xylophilus rhododendri</name>
    <dbReference type="NCBI Taxonomy" id="2697032"/>
    <lineage>
        <taxon>Bacteria</taxon>
        <taxon>Pseudomonadati</taxon>
        <taxon>Pseudomonadota</taxon>
        <taxon>Betaproteobacteria</taxon>
        <taxon>Burkholderiales</taxon>
        <taxon>Xylophilus</taxon>
    </lineage>
</organism>
<dbReference type="SUPFAM" id="SSF46785">
    <property type="entry name" value="Winged helix' DNA-binding domain"/>
    <property type="match status" value="1"/>
</dbReference>
<dbReference type="PANTHER" id="PTHR30537">
    <property type="entry name" value="HTH-TYPE TRANSCRIPTIONAL REGULATOR"/>
    <property type="match status" value="1"/>
</dbReference>
<dbReference type="PRINTS" id="PR00039">
    <property type="entry name" value="HTHLYSR"/>
</dbReference>
<dbReference type="SUPFAM" id="SSF53850">
    <property type="entry name" value="Periplasmic binding protein-like II"/>
    <property type="match status" value="1"/>
</dbReference>
<dbReference type="GO" id="GO:0006351">
    <property type="term" value="P:DNA-templated transcription"/>
    <property type="evidence" value="ECO:0007669"/>
    <property type="project" value="TreeGrafter"/>
</dbReference>
<keyword evidence="4" id="KW-0804">Transcription</keyword>
<evidence type="ECO:0000313" key="6">
    <source>
        <dbReference type="EMBL" id="QHI97719.1"/>
    </source>
</evidence>
<dbReference type="GO" id="GO:0043565">
    <property type="term" value="F:sequence-specific DNA binding"/>
    <property type="evidence" value="ECO:0007669"/>
    <property type="project" value="TreeGrafter"/>
</dbReference>
<dbReference type="PANTHER" id="PTHR30537:SF74">
    <property type="entry name" value="HTH-TYPE TRANSCRIPTIONAL REGULATOR TRPI"/>
    <property type="match status" value="1"/>
</dbReference>
<evidence type="ECO:0000256" key="1">
    <source>
        <dbReference type="ARBA" id="ARBA00009437"/>
    </source>
</evidence>
<evidence type="ECO:0000256" key="2">
    <source>
        <dbReference type="ARBA" id="ARBA00023015"/>
    </source>
</evidence>
<dbReference type="Pfam" id="PF03466">
    <property type="entry name" value="LysR_substrate"/>
    <property type="match status" value="1"/>
</dbReference>
<dbReference type="CDD" id="cd08432">
    <property type="entry name" value="PBP2_GcdR_TrpI_HvrB_AmpR_like"/>
    <property type="match status" value="1"/>
</dbReference>
<comment type="similarity">
    <text evidence="1">Belongs to the LysR transcriptional regulatory family.</text>
</comment>
<dbReference type="Pfam" id="PF00126">
    <property type="entry name" value="HTH_1"/>
    <property type="match status" value="1"/>
</dbReference>
<dbReference type="GO" id="GO:0003700">
    <property type="term" value="F:DNA-binding transcription factor activity"/>
    <property type="evidence" value="ECO:0007669"/>
    <property type="project" value="InterPro"/>
</dbReference>
<dbReference type="PROSITE" id="PS50931">
    <property type="entry name" value="HTH_LYSR"/>
    <property type="match status" value="1"/>
</dbReference>
<gene>
    <name evidence="6" type="ORF">GT347_06765</name>
</gene>
<dbReference type="EMBL" id="CP047650">
    <property type="protein sequence ID" value="QHI97719.1"/>
    <property type="molecule type" value="Genomic_DNA"/>
</dbReference>
<dbReference type="InterPro" id="IPR036388">
    <property type="entry name" value="WH-like_DNA-bd_sf"/>
</dbReference>
<dbReference type="KEGG" id="xyk:GT347_06765"/>
<keyword evidence="3" id="KW-0238">DNA-binding</keyword>
<dbReference type="InterPro" id="IPR005119">
    <property type="entry name" value="LysR_subst-bd"/>
</dbReference>
<dbReference type="InterPro" id="IPR058163">
    <property type="entry name" value="LysR-type_TF_proteobact-type"/>
</dbReference>
<evidence type="ECO:0000259" key="5">
    <source>
        <dbReference type="PROSITE" id="PS50931"/>
    </source>
</evidence>
<dbReference type="Gene3D" id="1.10.10.10">
    <property type="entry name" value="Winged helix-like DNA-binding domain superfamily/Winged helix DNA-binding domain"/>
    <property type="match status" value="1"/>
</dbReference>
<reference evidence="6 7" key="1">
    <citation type="submission" date="2020-01" db="EMBL/GenBank/DDBJ databases">
        <title>Genome sequencing of strain KACC 21265.</title>
        <authorList>
            <person name="Heo J."/>
            <person name="Kim S.-J."/>
            <person name="Kim J.-S."/>
            <person name="Hong S.-B."/>
            <person name="Kwon S.-W."/>
        </authorList>
    </citation>
    <scope>NUCLEOTIDE SEQUENCE [LARGE SCALE GENOMIC DNA]</scope>
    <source>
        <strain evidence="6 7">KACC 21265</strain>
    </source>
</reference>
<dbReference type="InterPro" id="IPR000847">
    <property type="entry name" value="LysR_HTH_N"/>
</dbReference>
<evidence type="ECO:0000256" key="3">
    <source>
        <dbReference type="ARBA" id="ARBA00023125"/>
    </source>
</evidence>
<protein>
    <submittedName>
        <fullName evidence="6">LysR family transcriptional regulator</fullName>
    </submittedName>
</protein>
<sequence length="314" mass="34153">MRLHSASMSELHAFVAVVRTGSFSRAATELLVTQGAISRAVARMESHYGKQLLQRDSHQLGLTPAGRQFLDEIQEPLAAIEAASVRLRLGNDGGHDITAAVVPTLAHVWLIPRLAAFHARYPDVQLRFVPYRSQEDFSGSTPDCAILTGLGEEQWPALACEYLIGREVVPVCSPARAAARHEQGRWQTPDELAGEPLLYHTTSPGAWTHWLRAAGARATAPNLRQSYDLVAGVIQAAIADFGIGLVPRFLVQAELDAGRLAVPFDLPILSQRGYYFCTPAHRRHQPGVAAFRSWLIETAKGEIAAMAMSGHGEG</sequence>
<name>A0A857J3K6_9BURK</name>
<dbReference type="Gene3D" id="3.40.190.10">
    <property type="entry name" value="Periplasmic binding protein-like II"/>
    <property type="match status" value="2"/>
</dbReference>
<dbReference type="AlphaFoldDB" id="A0A857J3K6"/>
<keyword evidence="7" id="KW-1185">Reference proteome</keyword>